<dbReference type="EMBL" id="AKHW03000635">
    <property type="protein sequence ID" value="KYO45018.1"/>
    <property type="molecule type" value="Genomic_DNA"/>
</dbReference>
<proteinExistence type="predicted"/>
<keyword evidence="2" id="KW-1185">Reference proteome</keyword>
<dbReference type="AlphaFoldDB" id="A0A151P7K5"/>
<evidence type="ECO:0000313" key="1">
    <source>
        <dbReference type="EMBL" id="KYO45018.1"/>
    </source>
</evidence>
<organism evidence="1 2">
    <name type="scientific">Alligator mississippiensis</name>
    <name type="common">American alligator</name>
    <dbReference type="NCBI Taxonomy" id="8496"/>
    <lineage>
        <taxon>Eukaryota</taxon>
        <taxon>Metazoa</taxon>
        <taxon>Chordata</taxon>
        <taxon>Craniata</taxon>
        <taxon>Vertebrata</taxon>
        <taxon>Euteleostomi</taxon>
        <taxon>Archelosauria</taxon>
        <taxon>Archosauria</taxon>
        <taxon>Crocodylia</taxon>
        <taxon>Alligatoridae</taxon>
        <taxon>Alligatorinae</taxon>
        <taxon>Alligator</taxon>
    </lineage>
</organism>
<dbReference type="STRING" id="8496.A0A151P7K5"/>
<evidence type="ECO:0008006" key="3">
    <source>
        <dbReference type="Google" id="ProtNLM"/>
    </source>
</evidence>
<accession>A0A151P7K5</accession>
<evidence type="ECO:0000313" key="2">
    <source>
        <dbReference type="Proteomes" id="UP000050525"/>
    </source>
</evidence>
<reference evidence="1 2" key="1">
    <citation type="journal article" date="2012" name="Genome Biol.">
        <title>Sequencing three crocodilian genomes to illuminate the evolution of archosaurs and amniotes.</title>
        <authorList>
            <person name="St John J.A."/>
            <person name="Braun E.L."/>
            <person name="Isberg S.R."/>
            <person name="Miles L.G."/>
            <person name="Chong A.Y."/>
            <person name="Gongora J."/>
            <person name="Dalzell P."/>
            <person name="Moran C."/>
            <person name="Bed'hom B."/>
            <person name="Abzhanov A."/>
            <person name="Burgess S.C."/>
            <person name="Cooksey A.M."/>
            <person name="Castoe T.A."/>
            <person name="Crawford N.G."/>
            <person name="Densmore L.D."/>
            <person name="Drew J.C."/>
            <person name="Edwards S.V."/>
            <person name="Faircloth B.C."/>
            <person name="Fujita M.K."/>
            <person name="Greenwold M.J."/>
            <person name="Hoffmann F.G."/>
            <person name="Howard J.M."/>
            <person name="Iguchi T."/>
            <person name="Janes D.E."/>
            <person name="Khan S.Y."/>
            <person name="Kohno S."/>
            <person name="de Koning A.J."/>
            <person name="Lance S.L."/>
            <person name="McCarthy F.M."/>
            <person name="McCormack J.E."/>
            <person name="Merchant M.E."/>
            <person name="Peterson D.G."/>
            <person name="Pollock D.D."/>
            <person name="Pourmand N."/>
            <person name="Raney B.J."/>
            <person name="Roessler K.A."/>
            <person name="Sanford J.R."/>
            <person name="Sawyer R.H."/>
            <person name="Schmidt C.J."/>
            <person name="Triplett E.W."/>
            <person name="Tuberville T.D."/>
            <person name="Venegas-Anaya M."/>
            <person name="Howard J.T."/>
            <person name="Jarvis E.D."/>
            <person name="Guillette L.J.Jr."/>
            <person name="Glenn T.C."/>
            <person name="Green R.E."/>
            <person name="Ray D.A."/>
        </authorList>
    </citation>
    <scope>NUCLEOTIDE SEQUENCE [LARGE SCALE GENOMIC DNA]</scope>
    <source>
        <strain evidence="1">KSC_2009_1</strain>
    </source>
</reference>
<comment type="caution">
    <text evidence="1">The sequence shown here is derived from an EMBL/GenBank/DDBJ whole genome shotgun (WGS) entry which is preliminary data.</text>
</comment>
<sequence>MTQATFLGLLEQLHLHLELKETNIWQPLPTDTWLAISLLKLATSASLHYVGHLFGMGKATITEAILEVCDTLSDVLGYTMLCVHDLLAVVVGFHDLGFSQCIRALDRTHIPITCPLQRDHPYYSQWCFQSIVLQVITDHCSVFTNMSASWVDSAYNACIFQNSALPALVESECFAP</sequence>
<dbReference type="Proteomes" id="UP000050525">
    <property type="component" value="Unassembled WGS sequence"/>
</dbReference>
<name>A0A151P7K5_ALLMI</name>
<gene>
    <name evidence="1" type="ORF">Y1Q_0007329</name>
</gene>
<protein>
    <recommendedName>
        <fullName evidence="3">DDE Tnp4 domain-containing protein</fullName>
    </recommendedName>
</protein>